<evidence type="ECO:0000313" key="2">
    <source>
        <dbReference type="Proteomes" id="UP000266841"/>
    </source>
</evidence>
<name>K0RK87_THAOC</name>
<keyword evidence="2" id="KW-1185">Reference proteome</keyword>
<dbReference type="Proteomes" id="UP000266841">
    <property type="component" value="Unassembled WGS sequence"/>
</dbReference>
<organism evidence="1 2">
    <name type="scientific">Thalassiosira oceanica</name>
    <name type="common">Marine diatom</name>
    <dbReference type="NCBI Taxonomy" id="159749"/>
    <lineage>
        <taxon>Eukaryota</taxon>
        <taxon>Sar</taxon>
        <taxon>Stramenopiles</taxon>
        <taxon>Ochrophyta</taxon>
        <taxon>Bacillariophyta</taxon>
        <taxon>Coscinodiscophyceae</taxon>
        <taxon>Thalassiosirophycidae</taxon>
        <taxon>Thalassiosirales</taxon>
        <taxon>Thalassiosiraceae</taxon>
        <taxon>Thalassiosira</taxon>
    </lineage>
</organism>
<accession>K0RK87</accession>
<dbReference type="EMBL" id="AGNL01039414">
    <property type="protein sequence ID" value="EJK52669.1"/>
    <property type="molecule type" value="Genomic_DNA"/>
</dbReference>
<comment type="caution">
    <text evidence="1">The sequence shown here is derived from an EMBL/GenBank/DDBJ whole genome shotgun (WGS) entry which is preliminary data.</text>
</comment>
<evidence type="ECO:0000313" key="1">
    <source>
        <dbReference type="EMBL" id="EJK52669.1"/>
    </source>
</evidence>
<reference evidence="1 2" key="1">
    <citation type="journal article" date="2012" name="Genome Biol.">
        <title>Genome and low-iron response of an oceanic diatom adapted to chronic iron limitation.</title>
        <authorList>
            <person name="Lommer M."/>
            <person name="Specht M."/>
            <person name="Roy A.S."/>
            <person name="Kraemer L."/>
            <person name="Andreson R."/>
            <person name="Gutowska M.A."/>
            <person name="Wolf J."/>
            <person name="Bergner S.V."/>
            <person name="Schilhabel M.B."/>
            <person name="Klostermeier U.C."/>
            <person name="Beiko R.G."/>
            <person name="Rosenstiel P."/>
            <person name="Hippler M."/>
            <person name="Laroche J."/>
        </authorList>
    </citation>
    <scope>NUCLEOTIDE SEQUENCE [LARGE SCALE GENOMIC DNA]</scope>
    <source>
        <strain evidence="1 2">CCMP1005</strain>
    </source>
</reference>
<gene>
    <name evidence="1" type="ORF">THAOC_28031</name>
</gene>
<proteinExistence type="predicted"/>
<sequence length="120" mass="13522">MSSEIPPLGEPISAIFRRQAWISARAERWAAPTKSASIRRVFSDTPTAFPSTEAGVDRPFISSLRPLQMGSIADAPYPTFHTSGTCQPAHHRDFRCSDGRRQVEPVIGHEQRYRATDRWQ</sequence>
<dbReference type="AlphaFoldDB" id="K0RK87"/>
<protein>
    <submittedName>
        <fullName evidence="1">Uncharacterized protein</fullName>
    </submittedName>
</protein>
<feature type="non-terminal residue" evidence="1">
    <location>
        <position position="120"/>
    </location>
</feature>